<dbReference type="GO" id="GO:0004794">
    <property type="term" value="F:threonine deaminase activity"/>
    <property type="evidence" value="ECO:0007669"/>
    <property type="project" value="TreeGrafter"/>
</dbReference>
<dbReference type="SUPFAM" id="SSF53686">
    <property type="entry name" value="Tryptophan synthase beta subunit-like PLP-dependent enzymes"/>
    <property type="match status" value="1"/>
</dbReference>
<name>A0A653RP48_BACAB</name>
<dbReference type="CDD" id="cd01563">
    <property type="entry name" value="Thr-synth_1"/>
    <property type="match status" value="1"/>
</dbReference>
<dbReference type="GO" id="GO:0009097">
    <property type="term" value="P:isoleucine biosynthetic process"/>
    <property type="evidence" value="ECO:0007669"/>
    <property type="project" value="TreeGrafter"/>
</dbReference>
<dbReference type="AlphaFoldDB" id="A0A653RP48"/>
<reference evidence="5 6" key="1">
    <citation type="submission" date="2019-10" db="EMBL/GenBank/DDBJ databases">
        <authorList>
            <person name="Karimi E."/>
        </authorList>
    </citation>
    <scope>NUCLEOTIDE SEQUENCE [LARGE SCALE GENOMIC DNA]</scope>
    <source>
        <strain evidence="5">Bacillus sp. 348</strain>
    </source>
</reference>
<dbReference type="InterPro" id="IPR050147">
    <property type="entry name" value="Ser/Thr_Dehydratase"/>
</dbReference>
<evidence type="ECO:0000259" key="4">
    <source>
        <dbReference type="Pfam" id="PF00291"/>
    </source>
</evidence>
<dbReference type="PANTHER" id="PTHR48078">
    <property type="entry name" value="THREONINE DEHYDRATASE, MITOCHONDRIAL-RELATED"/>
    <property type="match status" value="1"/>
</dbReference>
<evidence type="ECO:0000313" key="6">
    <source>
        <dbReference type="Proteomes" id="UP000433089"/>
    </source>
</evidence>
<dbReference type="GO" id="GO:0003941">
    <property type="term" value="F:L-serine ammonia-lyase activity"/>
    <property type="evidence" value="ECO:0007669"/>
    <property type="project" value="TreeGrafter"/>
</dbReference>
<proteinExistence type="predicted"/>
<keyword evidence="2" id="KW-0663">Pyridoxal phosphate</keyword>
<gene>
    <name evidence="5" type="ORF">BACI348_40993</name>
</gene>
<evidence type="ECO:0000313" key="5">
    <source>
        <dbReference type="EMBL" id="VXB55523.1"/>
    </source>
</evidence>
<dbReference type="InterPro" id="IPR001926">
    <property type="entry name" value="TrpB-like_PALP"/>
</dbReference>
<dbReference type="PROSITE" id="PS00165">
    <property type="entry name" value="DEHYDRATASE_SER_THR"/>
    <property type="match status" value="1"/>
</dbReference>
<organism evidence="5 6">
    <name type="scientific">Bacillus altitudinis</name>
    <dbReference type="NCBI Taxonomy" id="293387"/>
    <lineage>
        <taxon>Bacteria</taxon>
        <taxon>Bacillati</taxon>
        <taxon>Bacillota</taxon>
        <taxon>Bacilli</taxon>
        <taxon>Bacillales</taxon>
        <taxon>Bacillaceae</taxon>
        <taxon>Bacillus</taxon>
    </lineage>
</organism>
<dbReference type="GO" id="GO:0006567">
    <property type="term" value="P:L-threonine catabolic process"/>
    <property type="evidence" value="ECO:0007669"/>
    <property type="project" value="TreeGrafter"/>
</dbReference>
<evidence type="ECO:0000256" key="1">
    <source>
        <dbReference type="ARBA" id="ARBA00001933"/>
    </source>
</evidence>
<sequence>MKMNQLICNHCEKKHEMTPTLWKCDCGGVLNLVKDTPKIDVTAWEQYPNSLWRYVETMPFQKDSKTWETVTMGEGQSPLIVLDPNEPNTYVKVDYMMPTLSFKDRGAAVLMTKAKELGVTKVIADSSGNAGTAIAAYAARCGIACDIYLNDQTSPKKVAQIKAHGATIKEIHGTREDIAAAAQKAVDEENVFYASHVYNPYFFEGTKTYAYEIYEQLKGAPDALIIPVGNGTLLLGAYYGFKELFENGLIHKIPKIIAVQAKNCAPLVKAFQHAEESATPVTNTGTLAEGIAIAAPARSKQILEAVQDTNGTFIDIEEDEILHARSKLSEKGFYVEVTSAVNLAGYMKYQKKPEETIVIPLCGAGIKST</sequence>
<dbReference type="Pfam" id="PF00291">
    <property type="entry name" value="PALP"/>
    <property type="match status" value="1"/>
</dbReference>
<dbReference type="InterPro" id="IPR000634">
    <property type="entry name" value="Ser/Thr_deHydtase_PyrdxlP-BS"/>
</dbReference>
<evidence type="ECO:0000256" key="2">
    <source>
        <dbReference type="ARBA" id="ARBA00022898"/>
    </source>
</evidence>
<dbReference type="Proteomes" id="UP000433089">
    <property type="component" value="Unassembled WGS sequence"/>
</dbReference>
<dbReference type="EMBL" id="CABWLH010000009">
    <property type="protein sequence ID" value="VXB55523.1"/>
    <property type="molecule type" value="Genomic_DNA"/>
</dbReference>
<accession>A0A653RP48</accession>
<evidence type="ECO:0000256" key="3">
    <source>
        <dbReference type="ARBA" id="ARBA00023239"/>
    </source>
</evidence>
<dbReference type="InterPro" id="IPR036052">
    <property type="entry name" value="TrpB-like_PALP_sf"/>
</dbReference>
<dbReference type="GO" id="GO:0030170">
    <property type="term" value="F:pyridoxal phosphate binding"/>
    <property type="evidence" value="ECO:0007669"/>
    <property type="project" value="InterPro"/>
</dbReference>
<dbReference type="Gene3D" id="3.40.50.1100">
    <property type="match status" value="2"/>
</dbReference>
<keyword evidence="3" id="KW-0456">Lyase</keyword>
<dbReference type="GO" id="GO:0006565">
    <property type="term" value="P:L-serine catabolic process"/>
    <property type="evidence" value="ECO:0007669"/>
    <property type="project" value="TreeGrafter"/>
</dbReference>
<comment type="cofactor">
    <cofactor evidence="1">
        <name>pyridoxal 5'-phosphate</name>
        <dbReference type="ChEBI" id="CHEBI:597326"/>
    </cofactor>
</comment>
<protein>
    <submittedName>
        <fullName evidence="5">Threonine synthase</fullName>
    </submittedName>
</protein>
<feature type="domain" description="Tryptophan synthase beta chain-like PALP" evidence="4">
    <location>
        <begin position="70"/>
        <end position="363"/>
    </location>
</feature>
<dbReference type="PANTHER" id="PTHR48078:SF6">
    <property type="entry name" value="L-THREONINE DEHYDRATASE CATABOLIC TDCB"/>
    <property type="match status" value="1"/>
</dbReference>